<name>A0A0R1MK62_9LACO</name>
<organism evidence="2 3">
    <name type="scientific">Liquorilactobacillus hordei DSM 19519</name>
    <dbReference type="NCBI Taxonomy" id="1423759"/>
    <lineage>
        <taxon>Bacteria</taxon>
        <taxon>Bacillati</taxon>
        <taxon>Bacillota</taxon>
        <taxon>Bacilli</taxon>
        <taxon>Lactobacillales</taxon>
        <taxon>Lactobacillaceae</taxon>
        <taxon>Liquorilactobacillus</taxon>
    </lineage>
</organism>
<dbReference type="PANTHER" id="PTHR22916">
    <property type="entry name" value="GLYCOSYLTRANSFERASE"/>
    <property type="match status" value="1"/>
</dbReference>
<evidence type="ECO:0000259" key="1">
    <source>
        <dbReference type="Pfam" id="PF00535"/>
    </source>
</evidence>
<dbReference type="Gene3D" id="3.90.550.10">
    <property type="entry name" value="Spore Coat Polysaccharide Biosynthesis Protein SpsA, Chain A"/>
    <property type="match status" value="1"/>
</dbReference>
<dbReference type="EMBL" id="AZDX01000001">
    <property type="protein sequence ID" value="KRL08318.1"/>
    <property type="molecule type" value="Genomic_DNA"/>
</dbReference>
<dbReference type="SUPFAM" id="SSF53448">
    <property type="entry name" value="Nucleotide-diphospho-sugar transferases"/>
    <property type="match status" value="1"/>
</dbReference>
<dbReference type="GeneID" id="98311203"/>
<evidence type="ECO:0000313" key="2">
    <source>
        <dbReference type="EMBL" id="KRL08318.1"/>
    </source>
</evidence>
<dbReference type="GO" id="GO:0016758">
    <property type="term" value="F:hexosyltransferase activity"/>
    <property type="evidence" value="ECO:0007669"/>
    <property type="project" value="UniProtKB-ARBA"/>
</dbReference>
<dbReference type="Pfam" id="PF00535">
    <property type="entry name" value="Glycos_transf_2"/>
    <property type="match status" value="1"/>
</dbReference>
<dbReference type="AlphaFoldDB" id="A0A0R1MK62"/>
<dbReference type="PANTHER" id="PTHR22916:SF3">
    <property type="entry name" value="UDP-GLCNAC:BETAGAL BETA-1,3-N-ACETYLGLUCOSAMINYLTRANSFERASE-LIKE PROTEIN 1"/>
    <property type="match status" value="1"/>
</dbReference>
<keyword evidence="3" id="KW-1185">Reference proteome</keyword>
<evidence type="ECO:0000313" key="3">
    <source>
        <dbReference type="Proteomes" id="UP000051448"/>
    </source>
</evidence>
<dbReference type="PATRIC" id="fig|1423759.3.peg.108"/>
<sequence length="308" mass="36719">MKISIVMSTYNGEKFVIEQLDSLRNQTVSANEVIIADDCSTDNTVSLISNYIAKYKLTNWSVLVNQENLGWRKNFMEALWKSNGEIVFTCDQDDIWRQDKLEIMTNLMNEHKEISLLTSNYKEFYDDGHTTIGPWKNDKKFKQITLNNNYFLVKSPGCTHCVRRDLVELSKKYWEPEYPHDALLWRLAIFSNGLYSYTDTLINWRKHTTSAFAKESFNLKTISEKKKWIKISQNFQNTLKTFIKNDVSSDVNHQKSVLKRNDKWLSTRYDFYDYKSILTGIKLSFYWDCFPRYRQYLGDWYLIFIKRK</sequence>
<protein>
    <recommendedName>
        <fullName evidence="1">Glycosyltransferase 2-like domain-containing protein</fullName>
    </recommendedName>
</protein>
<feature type="domain" description="Glycosyltransferase 2-like" evidence="1">
    <location>
        <begin position="4"/>
        <end position="151"/>
    </location>
</feature>
<gene>
    <name evidence="2" type="ORF">FC92_GL000108</name>
</gene>
<proteinExistence type="predicted"/>
<dbReference type="RefSeq" id="WP_057868511.1">
    <property type="nucleotide sequence ID" value="NZ_AZDX01000001.1"/>
</dbReference>
<dbReference type="InterPro" id="IPR029044">
    <property type="entry name" value="Nucleotide-diphossugar_trans"/>
</dbReference>
<dbReference type="OrthoDB" id="9802649at2"/>
<reference evidence="2 3" key="1">
    <citation type="journal article" date="2015" name="Genome Announc.">
        <title>Expanding the biotechnology potential of lactobacilli through comparative genomics of 213 strains and associated genera.</title>
        <authorList>
            <person name="Sun Z."/>
            <person name="Harris H.M."/>
            <person name="McCann A."/>
            <person name="Guo C."/>
            <person name="Argimon S."/>
            <person name="Zhang W."/>
            <person name="Yang X."/>
            <person name="Jeffery I.B."/>
            <person name="Cooney J.C."/>
            <person name="Kagawa T.F."/>
            <person name="Liu W."/>
            <person name="Song Y."/>
            <person name="Salvetti E."/>
            <person name="Wrobel A."/>
            <person name="Rasinkangas P."/>
            <person name="Parkhill J."/>
            <person name="Rea M.C."/>
            <person name="O'Sullivan O."/>
            <person name="Ritari J."/>
            <person name="Douillard F.P."/>
            <person name="Paul Ross R."/>
            <person name="Yang R."/>
            <person name="Briner A.E."/>
            <person name="Felis G.E."/>
            <person name="de Vos W.M."/>
            <person name="Barrangou R."/>
            <person name="Klaenhammer T.R."/>
            <person name="Caufield P.W."/>
            <person name="Cui Y."/>
            <person name="Zhang H."/>
            <person name="O'Toole P.W."/>
        </authorList>
    </citation>
    <scope>NUCLEOTIDE SEQUENCE [LARGE SCALE GENOMIC DNA]</scope>
    <source>
        <strain evidence="2 3">DSM 19519</strain>
    </source>
</reference>
<dbReference type="STRING" id="1423759.FC92_GL000108"/>
<accession>A0A0R1MK62</accession>
<dbReference type="Proteomes" id="UP000051448">
    <property type="component" value="Unassembled WGS sequence"/>
</dbReference>
<dbReference type="InterPro" id="IPR001173">
    <property type="entry name" value="Glyco_trans_2-like"/>
</dbReference>
<comment type="caution">
    <text evidence="2">The sequence shown here is derived from an EMBL/GenBank/DDBJ whole genome shotgun (WGS) entry which is preliminary data.</text>
</comment>